<dbReference type="SUPFAM" id="SSF54001">
    <property type="entry name" value="Cysteine proteinases"/>
    <property type="match status" value="1"/>
</dbReference>
<keyword evidence="2" id="KW-0645">Protease</keyword>
<sequence length="340" mass="35320">MKSTYHDRVPAGKARLGAARPALLRYPVIGVSVLLAFWTPSGAAARTERGYAVMATSAPTHRQFRVLHAYERYLTRIAAQRVAARRAVRFAYRQMGKPYRFGGAGPRSYDCSGLAMAAWRKGGVSLPHRADIQYHLIRRKVPMRSLRPGDLVFFSGASHVGIYVGRGRFVHAPHTGTVIQRGSLTGWRRRAFAGAARPGAPAYRVWPRWVRTLTGRPRRKALGSVSVPSRSAAWDGPVSVPRRGPAGAGGSASAPARSAAVPHGPGSAASRASDVAEPGGSRPAAPVGVPATMTAPTAAGDTRTTPGGSPGTPGGSQASGGSGSLDALQAALAGSAPTGG</sequence>
<reference evidence="8" key="1">
    <citation type="journal article" date="2019" name="Int. J. Syst. Evol. Microbiol.">
        <title>The Global Catalogue of Microorganisms (GCM) 10K type strain sequencing project: providing services to taxonomists for standard genome sequencing and annotation.</title>
        <authorList>
            <consortium name="The Broad Institute Genomics Platform"/>
            <consortium name="The Broad Institute Genome Sequencing Center for Infectious Disease"/>
            <person name="Wu L."/>
            <person name="Ma J."/>
        </authorList>
    </citation>
    <scope>NUCLEOTIDE SEQUENCE [LARGE SCALE GENOMIC DNA]</scope>
    <source>
        <strain evidence="8">JCM 17938</strain>
    </source>
</reference>
<dbReference type="PROSITE" id="PS51935">
    <property type="entry name" value="NLPC_P60"/>
    <property type="match status" value="1"/>
</dbReference>
<dbReference type="InterPro" id="IPR000064">
    <property type="entry name" value="NLP_P60_dom"/>
</dbReference>
<dbReference type="InterPro" id="IPR038765">
    <property type="entry name" value="Papain-like_cys_pep_sf"/>
</dbReference>
<evidence type="ECO:0000256" key="1">
    <source>
        <dbReference type="ARBA" id="ARBA00007074"/>
    </source>
</evidence>
<evidence type="ECO:0000259" key="6">
    <source>
        <dbReference type="PROSITE" id="PS51935"/>
    </source>
</evidence>
<feature type="compositionally biased region" description="Low complexity" evidence="5">
    <location>
        <begin position="239"/>
        <end position="262"/>
    </location>
</feature>
<keyword evidence="4" id="KW-0788">Thiol protease</keyword>
<dbReference type="PANTHER" id="PTHR47053:SF1">
    <property type="entry name" value="MUREIN DD-ENDOPEPTIDASE MEPH-RELATED"/>
    <property type="match status" value="1"/>
</dbReference>
<evidence type="ECO:0000256" key="4">
    <source>
        <dbReference type="ARBA" id="ARBA00022807"/>
    </source>
</evidence>
<comment type="caution">
    <text evidence="7">The sequence shown here is derived from an EMBL/GenBank/DDBJ whole genome shotgun (WGS) entry which is preliminary data.</text>
</comment>
<dbReference type="Pfam" id="PF00877">
    <property type="entry name" value="NLPC_P60"/>
    <property type="match status" value="1"/>
</dbReference>
<name>A0ABP8TX30_9ACTN</name>
<evidence type="ECO:0000256" key="3">
    <source>
        <dbReference type="ARBA" id="ARBA00022801"/>
    </source>
</evidence>
<dbReference type="PANTHER" id="PTHR47053">
    <property type="entry name" value="MUREIN DD-ENDOPEPTIDASE MEPH-RELATED"/>
    <property type="match status" value="1"/>
</dbReference>
<feature type="region of interest" description="Disordered" evidence="5">
    <location>
        <begin position="221"/>
        <end position="340"/>
    </location>
</feature>
<keyword evidence="8" id="KW-1185">Reference proteome</keyword>
<evidence type="ECO:0000256" key="5">
    <source>
        <dbReference type="SAM" id="MobiDB-lite"/>
    </source>
</evidence>
<evidence type="ECO:0000313" key="8">
    <source>
        <dbReference type="Proteomes" id="UP001500212"/>
    </source>
</evidence>
<gene>
    <name evidence="7" type="ORF">GCM10023195_83050</name>
</gene>
<dbReference type="InterPro" id="IPR051202">
    <property type="entry name" value="Peptidase_C40"/>
</dbReference>
<proteinExistence type="inferred from homology"/>
<dbReference type="EMBL" id="BAABHJ010000040">
    <property type="protein sequence ID" value="GAA4618471.1"/>
    <property type="molecule type" value="Genomic_DNA"/>
</dbReference>
<dbReference type="Proteomes" id="UP001500212">
    <property type="component" value="Unassembled WGS sequence"/>
</dbReference>
<feature type="domain" description="NlpC/P60" evidence="6">
    <location>
        <begin position="81"/>
        <end position="199"/>
    </location>
</feature>
<keyword evidence="3" id="KW-0378">Hydrolase</keyword>
<accession>A0ABP8TX30</accession>
<comment type="similarity">
    <text evidence="1">Belongs to the peptidase C40 family.</text>
</comment>
<dbReference type="Gene3D" id="3.90.1720.10">
    <property type="entry name" value="endopeptidase domain like (from Nostoc punctiforme)"/>
    <property type="match status" value="1"/>
</dbReference>
<feature type="compositionally biased region" description="Low complexity" evidence="5">
    <location>
        <begin position="324"/>
        <end position="340"/>
    </location>
</feature>
<organism evidence="7 8">
    <name type="scientific">Actinoallomurus liliacearum</name>
    <dbReference type="NCBI Taxonomy" id="1080073"/>
    <lineage>
        <taxon>Bacteria</taxon>
        <taxon>Bacillati</taxon>
        <taxon>Actinomycetota</taxon>
        <taxon>Actinomycetes</taxon>
        <taxon>Streptosporangiales</taxon>
        <taxon>Thermomonosporaceae</taxon>
        <taxon>Actinoallomurus</taxon>
    </lineage>
</organism>
<evidence type="ECO:0000313" key="7">
    <source>
        <dbReference type="EMBL" id="GAA4618471.1"/>
    </source>
</evidence>
<evidence type="ECO:0000256" key="2">
    <source>
        <dbReference type="ARBA" id="ARBA00022670"/>
    </source>
</evidence>
<protein>
    <recommendedName>
        <fullName evidence="6">NlpC/P60 domain-containing protein</fullName>
    </recommendedName>
</protein>
<feature type="compositionally biased region" description="Gly residues" evidence="5">
    <location>
        <begin position="308"/>
        <end position="323"/>
    </location>
</feature>